<evidence type="ECO:0000313" key="3">
    <source>
        <dbReference type="Proteomes" id="UP000594262"/>
    </source>
</evidence>
<accession>A0A7M5V257</accession>
<keyword evidence="3" id="KW-1185">Reference proteome</keyword>
<organism evidence="2 3">
    <name type="scientific">Clytia hemisphaerica</name>
    <dbReference type="NCBI Taxonomy" id="252671"/>
    <lineage>
        <taxon>Eukaryota</taxon>
        <taxon>Metazoa</taxon>
        <taxon>Cnidaria</taxon>
        <taxon>Hydrozoa</taxon>
        <taxon>Hydroidolina</taxon>
        <taxon>Leptothecata</taxon>
        <taxon>Obeliida</taxon>
        <taxon>Clytiidae</taxon>
        <taxon>Clytia</taxon>
    </lineage>
</organism>
<feature type="signal peptide" evidence="1">
    <location>
        <begin position="1"/>
        <end position="24"/>
    </location>
</feature>
<dbReference type="Gene3D" id="3.40.50.1820">
    <property type="entry name" value="alpha/beta hydrolase"/>
    <property type="match status" value="1"/>
</dbReference>
<protein>
    <recommendedName>
        <fullName evidence="4">Alpha/beta hydrolase</fullName>
    </recommendedName>
</protein>
<keyword evidence="1" id="KW-0732">Signal</keyword>
<name>A0A7M5V257_9CNID</name>
<evidence type="ECO:0008006" key="4">
    <source>
        <dbReference type="Google" id="ProtNLM"/>
    </source>
</evidence>
<evidence type="ECO:0000256" key="1">
    <source>
        <dbReference type="SAM" id="SignalP"/>
    </source>
</evidence>
<dbReference type="SUPFAM" id="SSF53474">
    <property type="entry name" value="alpha/beta-Hydrolases"/>
    <property type="match status" value="1"/>
</dbReference>
<dbReference type="InterPro" id="IPR029058">
    <property type="entry name" value="AB_hydrolase_fold"/>
</dbReference>
<proteinExistence type="predicted"/>
<dbReference type="AlphaFoldDB" id="A0A7M5V257"/>
<dbReference type="EnsemblMetazoa" id="CLYHEMT008264.1">
    <property type="protein sequence ID" value="CLYHEMP008264.1"/>
    <property type="gene ID" value="CLYHEMG008264"/>
</dbReference>
<dbReference type="Proteomes" id="UP000594262">
    <property type="component" value="Unplaced"/>
</dbReference>
<evidence type="ECO:0000313" key="2">
    <source>
        <dbReference type="EnsemblMetazoa" id="CLYHEMP008264.1"/>
    </source>
</evidence>
<feature type="chain" id="PRO_5029706167" description="Alpha/beta hydrolase" evidence="1">
    <location>
        <begin position="25"/>
        <end position="549"/>
    </location>
</feature>
<sequence length="549" mass="61718">MKMSINKLVSSILAITVIVHQIKADPIYLEPPPTAAGGKPIAVIWIHGMRCSPEAYRTIAQEFQKAAATQGFKAWVGLPEFFLDVPEPILMTRYVQYTLKMLKTKHNFPGDQIYLAAHSLGGVMTQIYAKGKSNFVKGQILMGAVLLRNTRRITGSGQTKFDYDVPTLTLNGELDGLLRVSRSAEGYWHAKKNIVKSQSGMFPVVAMRGMSHSSFMDFSMIPNSVTSTDLHPEVPEIVGHVITGNVMASFISKLEGSDNPWSNIQDILDYTDDFMKPFSEAMEIEGSYNLKLPCYNKTLVNDKRETCMRGSKWVPYAQRIMGGDLTAYNAAIITQDNFHRVYTINPVHLPQINNTCKSASTNGKCILDSVTVTENYYHRLNSLDTGKYEVGAVEMKAKLMSRQSVQKAAGNKQADFHQTDEVGNRCGEINRQALKWALSKTNADALRRYQKYGKKLVIGNDLGPYNAGPLWIWHYLKYKDNADKTQTVLQAPMMRTPTDYFIKSAAGFHYCKLLSPFRALEWIHVDSQFDHNGIRPKELVRSGKKVFQN</sequence>
<dbReference type="OrthoDB" id="188124at2759"/>
<reference evidence="2" key="1">
    <citation type="submission" date="2021-01" db="UniProtKB">
        <authorList>
            <consortium name="EnsemblMetazoa"/>
        </authorList>
    </citation>
    <scope>IDENTIFICATION</scope>
</reference>